<dbReference type="AlphaFoldDB" id="A0A2A6BD88"/>
<organism evidence="3 4">
    <name type="scientific">Pristionchus pacificus</name>
    <name type="common">Parasitic nematode worm</name>
    <dbReference type="NCBI Taxonomy" id="54126"/>
    <lineage>
        <taxon>Eukaryota</taxon>
        <taxon>Metazoa</taxon>
        <taxon>Ecdysozoa</taxon>
        <taxon>Nematoda</taxon>
        <taxon>Chromadorea</taxon>
        <taxon>Rhabditida</taxon>
        <taxon>Rhabditina</taxon>
        <taxon>Diplogasteromorpha</taxon>
        <taxon>Diplogasteroidea</taxon>
        <taxon>Neodiplogasteridae</taxon>
        <taxon>Pristionchus</taxon>
    </lineage>
</organism>
<dbReference type="InterPro" id="IPR036438">
    <property type="entry name" value="Insulin-like_sf"/>
</dbReference>
<reference evidence="3" key="2">
    <citation type="submission" date="2022-06" db="UniProtKB">
        <authorList>
            <consortium name="EnsemblMetazoa"/>
        </authorList>
    </citation>
    <scope>IDENTIFICATION</scope>
    <source>
        <strain evidence="3">PS312</strain>
    </source>
</reference>
<proteinExistence type="inferred from homology"/>
<dbReference type="PROSITE" id="PS00262">
    <property type="entry name" value="INSULIN"/>
    <property type="match status" value="1"/>
</dbReference>
<dbReference type="InterPro" id="IPR022353">
    <property type="entry name" value="Insulin_CS"/>
</dbReference>
<comment type="similarity">
    <text evidence="1">Belongs to the insulin family.</text>
</comment>
<evidence type="ECO:0000256" key="2">
    <source>
        <dbReference type="ARBA" id="ARBA00022729"/>
    </source>
</evidence>
<gene>
    <name evidence="3" type="primary">WBGene00277328</name>
</gene>
<keyword evidence="2" id="KW-0732">Signal</keyword>
<evidence type="ECO:0000256" key="1">
    <source>
        <dbReference type="ARBA" id="ARBA00009034"/>
    </source>
</evidence>
<dbReference type="EnsemblMetazoa" id="PPA38959.1">
    <property type="protein sequence ID" value="PPA38959.1"/>
    <property type="gene ID" value="WBGene00277328"/>
</dbReference>
<keyword evidence="4" id="KW-1185">Reference proteome</keyword>
<sequence length="94" mass="10709">MNRKLVLLLVCSLLFSSSFAKLEDWEVYVPIRKCGAKLIQYIMDENLCNPDKCEGKKPTFPRFRRALPAPDVSKECCNNACTPHRIAEICCSLN</sequence>
<evidence type="ECO:0000313" key="4">
    <source>
        <dbReference type="Proteomes" id="UP000005239"/>
    </source>
</evidence>
<accession>A0A2A6BD88</accession>
<evidence type="ECO:0000313" key="3">
    <source>
        <dbReference type="EnsemblMetazoa" id="PPA38959.1"/>
    </source>
</evidence>
<protein>
    <submittedName>
        <fullName evidence="3">Uncharacterized protein</fullName>
    </submittedName>
</protein>
<dbReference type="Proteomes" id="UP000005239">
    <property type="component" value="Unassembled WGS sequence"/>
</dbReference>
<dbReference type="SUPFAM" id="SSF56994">
    <property type="entry name" value="Insulin-like"/>
    <property type="match status" value="1"/>
</dbReference>
<reference evidence="4" key="1">
    <citation type="journal article" date="2008" name="Nat. Genet.">
        <title>The Pristionchus pacificus genome provides a unique perspective on nematode lifestyle and parasitism.</title>
        <authorList>
            <person name="Dieterich C."/>
            <person name="Clifton S.W."/>
            <person name="Schuster L.N."/>
            <person name="Chinwalla A."/>
            <person name="Delehaunty K."/>
            <person name="Dinkelacker I."/>
            <person name="Fulton L."/>
            <person name="Fulton R."/>
            <person name="Godfrey J."/>
            <person name="Minx P."/>
            <person name="Mitreva M."/>
            <person name="Roeseler W."/>
            <person name="Tian H."/>
            <person name="Witte H."/>
            <person name="Yang S.P."/>
            <person name="Wilson R.K."/>
            <person name="Sommer R.J."/>
        </authorList>
    </citation>
    <scope>NUCLEOTIDE SEQUENCE [LARGE SCALE GENOMIC DNA]</scope>
    <source>
        <strain evidence="4">PS312</strain>
    </source>
</reference>
<name>A0A2A6BD88_PRIPA</name>
<accession>A0A8R1YUS3</accession>